<dbReference type="EMBL" id="JAUCMN010000013">
    <property type="protein sequence ID" value="MDM7893011.1"/>
    <property type="molecule type" value="Genomic_DNA"/>
</dbReference>
<evidence type="ECO:0008006" key="3">
    <source>
        <dbReference type="Google" id="ProtNLM"/>
    </source>
</evidence>
<proteinExistence type="predicted"/>
<dbReference type="RefSeq" id="WP_289475266.1">
    <property type="nucleotide sequence ID" value="NZ_JAUCMN010000013.1"/>
</dbReference>
<comment type="caution">
    <text evidence="1">The sequence shown here is derived from an EMBL/GenBank/DDBJ whole genome shotgun (WGS) entry which is preliminary data.</text>
</comment>
<gene>
    <name evidence="1" type="ORF">QUG93_15055</name>
</gene>
<keyword evidence="2" id="KW-1185">Reference proteome</keyword>
<dbReference type="Proteomes" id="UP001236404">
    <property type="component" value="Unassembled WGS sequence"/>
</dbReference>
<reference evidence="1 2" key="1">
    <citation type="submission" date="2023-06" db="EMBL/GenBank/DDBJ databases">
        <authorList>
            <person name="Feng G."/>
            <person name="Li J."/>
            <person name="Zhu H."/>
        </authorList>
    </citation>
    <scope>NUCLEOTIDE SEQUENCE [LARGE SCALE GENOMIC DNA]</scope>
    <source>
        <strain evidence="1 2">RHCKG28</strain>
    </source>
</reference>
<evidence type="ECO:0000313" key="1">
    <source>
        <dbReference type="EMBL" id="MDM7893011.1"/>
    </source>
</evidence>
<evidence type="ECO:0000313" key="2">
    <source>
        <dbReference type="Proteomes" id="UP001236404"/>
    </source>
</evidence>
<organism evidence="1 2">
    <name type="scientific">Curtobacterium caseinilyticum</name>
    <dbReference type="NCBI Taxonomy" id="3055137"/>
    <lineage>
        <taxon>Bacteria</taxon>
        <taxon>Bacillati</taxon>
        <taxon>Actinomycetota</taxon>
        <taxon>Actinomycetes</taxon>
        <taxon>Micrococcales</taxon>
        <taxon>Microbacteriaceae</taxon>
        <taxon>Curtobacterium</taxon>
    </lineage>
</organism>
<accession>A0ABT7TU18</accession>
<name>A0ABT7TU18_9MICO</name>
<protein>
    <recommendedName>
        <fullName evidence="3">Abi-like protein</fullName>
    </recommendedName>
</protein>
<sequence length="238" mass="26806">MIVPGSSGAMLHEGGSSVEGRLVTRDDTLVEVLTRDRLASYERSAGRLAGALRLYEWNMRAAAAVTELTGVVEVVARNVMDAELRSWAASRRQRATWFDVAPLDRPGRRDLAKARDRATRGGRRPEVHGRVLAELSFGFWRYLVESRYLTSLWTPALHRAFPCGPPDVLTRQRQVRARMQQLHFVRNRAAHHEPVHQRDLHRDLDDALELLGWIHPAAAEWAADVTSLRAVLDARPSG</sequence>